<dbReference type="AlphaFoldDB" id="A0AAV5HHC5"/>
<evidence type="ECO:0000313" key="2">
    <source>
        <dbReference type="EMBL" id="GKU86576.1"/>
    </source>
</evidence>
<accession>A0AAV5HHC5</accession>
<comment type="caution">
    <text evidence="2">The sequence shown here is derived from an EMBL/GenBank/DDBJ whole genome shotgun (WGS) entry which is preliminary data.</text>
</comment>
<keyword evidence="1" id="KW-0472">Membrane</keyword>
<protein>
    <submittedName>
        <fullName evidence="2">Uncharacterized protein</fullName>
    </submittedName>
</protein>
<proteinExistence type="predicted"/>
<keyword evidence="3" id="KW-1185">Reference proteome</keyword>
<name>A0AAV5HHC5_9ROSI</name>
<keyword evidence="1" id="KW-0812">Transmembrane</keyword>
<dbReference type="Proteomes" id="UP001054252">
    <property type="component" value="Unassembled WGS sequence"/>
</dbReference>
<evidence type="ECO:0000313" key="3">
    <source>
        <dbReference type="Proteomes" id="UP001054252"/>
    </source>
</evidence>
<feature type="transmembrane region" description="Helical" evidence="1">
    <location>
        <begin position="20"/>
        <end position="37"/>
    </location>
</feature>
<evidence type="ECO:0000256" key="1">
    <source>
        <dbReference type="SAM" id="Phobius"/>
    </source>
</evidence>
<gene>
    <name evidence="2" type="ORF">SLEP1_g1088</name>
</gene>
<keyword evidence="1" id="KW-1133">Transmembrane helix</keyword>
<sequence>MGDGVLGSNSGGVKPTGASFAGAASVFPSAAAALMVLEKEKDLVVKEIEEDGFHGARGRLLDFGVVIAGVKRAAAWAAMAVKDR</sequence>
<reference evidence="2 3" key="1">
    <citation type="journal article" date="2021" name="Commun. Biol.">
        <title>The genome of Shorea leprosula (Dipterocarpaceae) highlights the ecological relevance of drought in aseasonal tropical rainforests.</title>
        <authorList>
            <person name="Ng K.K.S."/>
            <person name="Kobayashi M.J."/>
            <person name="Fawcett J.A."/>
            <person name="Hatakeyama M."/>
            <person name="Paape T."/>
            <person name="Ng C.H."/>
            <person name="Ang C.C."/>
            <person name="Tnah L.H."/>
            <person name="Lee C.T."/>
            <person name="Nishiyama T."/>
            <person name="Sese J."/>
            <person name="O'Brien M.J."/>
            <person name="Copetti D."/>
            <person name="Mohd Noor M.I."/>
            <person name="Ong R.C."/>
            <person name="Putra M."/>
            <person name="Sireger I.Z."/>
            <person name="Indrioko S."/>
            <person name="Kosugi Y."/>
            <person name="Izuno A."/>
            <person name="Isagi Y."/>
            <person name="Lee S.L."/>
            <person name="Shimizu K.K."/>
        </authorList>
    </citation>
    <scope>NUCLEOTIDE SEQUENCE [LARGE SCALE GENOMIC DNA]</scope>
    <source>
        <strain evidence="2">214</strain>
    </source>
</reference>
<dbReference type="EMBL" id="BPVZ01000001">
    <property type="protein sequence ID" value="GKU86576.1"/>
    <property type="molecule type" value="Genomic_DNA"/>
</dbReference>
<organism evidence="2 3">
    <name type="scientific">Rubroshorea leprosula</name>
    <dbReference type="NCBI Taxonomy" id="152421"/>
    <lineage>
        <taxon>Eukaryota</taxon>
        <taxon>Viridiplantae</taxon>
        <taxon>Streptophyta</taxon>
        <taxon>Embryophyta</taxon>
        <taxon>Tracheophyta</taxon>
        <taxon>Spermatophyta</taxon>
        <taxon>Magnoliopsida</taxon>
        <taxon>eudicotyledons</taxon>
        <taxon>Gunneridae</taxon>
        <taxon>Pentapetalae</taxon>
        <taxon>rosids</taxon>
        <taxon>malvids</taxon>
        <taxon>Malvales</taxon>
        <taxon>Dipterocarpaceae</taxon>
        <taxon>Rubroshorea</taxon>
    </lineage>
</organism>